<evidence type="ECO:0000313" key="6">
    <source>
        <dbReference type="EMBL" id="MBB6072410.1"/>
    </source>
</evidence>
<dbReference type="Gene3D" id="3.30.70.2740">
    <property type="match status" value="1"/>
</dbReference>
<keyword evidence="2" id="KW-0285">Flavoprotein</keyword>
<evidence type="ECO:0000313" key="7">
    <source>
        <dbReference type="Proteomes" id="UP000582837"/>
    </source>
</evidence>
<protein>
    <submittedName>
        <fullName evidence="6">FAD/FMN-containing dehydrogenase</fullName>
    </submittedName>
</protein>
<dbReference type="InterPro" id="IPR036318">
    <property type="entry name" value="FAD-bd_PCMH-like_sf"/>
</dbReference>
<comment type="cofactor">
    <cofactor evidence="1">
        <name>FAD</name>
        <dbReference type="ChEBI" id="CHEBI:57692"/>
    </cofactor>
</comment>
<dbReference type="GO" id="GO:0004458">
    <property type="term" value="F:D-lactate dehydrogenase (cytochrome) activity"/>
    <property type="evidence" value="ECO:0007669"/>
    <property type="project" value="TreeGrafter"/>
</dbReference>
<reference evidence="6 7" key="1">
    <citation type="submission" date="2020-08" db="EMBL/GenBank/DDBJ databases">
        <title>Genomic Encyclopedia of Type Strains, Phase IV (KMG-IV): sequencing the most valuable type-strain genomes for metagenomic binning, comparative biology and taxonomic classification.</title>
        <authorList>
            <person name="Goeker M."/>
        </authorList>
    </citation>
    <scope>NUCLEOTIDE SEQUENCE [LARGE SCALE GENOMIC DNA]</scope>
    <source>
        <strain evidence="6 7">DSM 29007</strain>
    </source>
</reference>
<keyword evidence="4" id="KW-0560">Oxidoreductase</keyword>
<dbReference type="GO" id="GO:0071949">
    <property type="term" value="F:FAD binding"/>
    <property type="evidence" value="ECO:0007669"/>
    <property type="project" value="InterPro"/>
</dbReference>
<keyword evidence="3" id="KW-0274">FAD</keyword>
<dbReference type="Gene3D" id="3.30.465.10">
    <property type="match status" value="1"/>
</dbReference>
<dbReference type="GO" id="GO:0008720">
    <property type="term" value="F:D-lactate dehydrogenase (NAD+) activity"/>
    <property type="evidence" value="ECO:0007669"/>
    <property type="project" value="TreeGrafter"/>
</dbReference>
<feature type="domain" description="FAD-binding PCMH-type" evidence="5">
    <location>
        <begin position="39"/>
        <end position="258"/>
    </location>
</feature>
<evidence type="ECO:0000256" key="3">
    <source>
        <dbReference type="ARBA" id="ARBA00022827"/>
    </source>
</evidence>
<evidence type="ECO:0000256" key="2">
    <source>
        <dbReference type="ARBA" id="ARBA00022630"/>
    </source>
</evidence>
<dbReference type="InterPro" id="IPR004113">
    <property type="entry name" value="FAD-bd_oxidored_4_C"/>
</dbReference>
<dbReference type="AlphaFoldDB" id="A0A841H332"/>
<proteinExistence type="predicted"/>
<evidence type="ECO:0000256" key="4">
    <source>
        <dbReference type="ARBA" id="ARBA00023002"/>
    </source>
</evidence>
<dbReference type="RefSeq" id="WP_170038375.1">
    <property type="nucleotide sequence ID" value="NZ_JABDTL010000002.1"/>
</dbReference>
<dbReference type="SUPFAM" id="SSF55103">
    <property type="entry name" value="FAD-linked oxidases, C-terminal domain"/>
    <property type="match status" value="1"/>
</dbReference>
<dbReference type="GO" id="GO:1903457">
    <property type="term" value="P:lactate catabolic process"/>
    <property type="evidence" value="ECO:0007669"/>
    <property type="project" value="TreeGrafter"/>
</dbReference>
<evidence type="ECO:0000256" key="1">
    <source>
        <dbReference type="ARBA" id="ARBA00001974"/>
    </source>
</evidence>
<gene>
    <name evidence="6" type="ORF">HNQ61_004072</name>
</gene>
<dbReference type="Gene3D" id="3.30.70.2190">
    <property type="match status" value="1"/>
</dbReference>
<dbReference type="InterPro" id="IPR016169">
    <property type="entry name" value="FAD-bd_PCMH_sub2"/>
</dbReference>
<sequence length="523" mass="56073">MTESSKHPEAFPAPPAGFRGAFSVEEARRTEFSEHSGILRSVPSAVAVPEDADDVAAVVRWAAENGLALVPRSAGTGMPGGNIGPGVALNLMTNFRRIEPVDAERRTVRLQPGATLAEVNAAAAAHGLHFPPDPSSGARAAFGGLIANNSAGSHTVRYGATRRWIESVDVVLADGSRATATRGTPVDAPRLREILARVDALLAEHREAIDRDWPRVRKNSSGYALREYLESGDAVDLLVGSEGTLALVTAATARLDRIRPCRGLALLEFTDLEAAGAAVHRILELDPATCEMIDRTFIDLVRDSGEDPGYPLREGLEAILFVEVEGDSRAQVADELGRVERAMTGVADRVSLAVDKEQQERFWHVRHAASPLIARMAGQRVSMQFIEDGVVPVDRLADYIRLLRATLARHGLPAVIFGHAGDGNLHVNPLVDVTKPGWREDAEAVVYEVAEGVAALGGTMAGEHGDGRLRAPLLRTIWGDEIADVFRAVKEIFDPAGMLNPGVILPLPGQRPLDAIKYAVVGR</sequence>
<accession>A0A841H332</accession>
<dbReference type="Pfam" id="PF02913">
    <property type="entry name" value="FAD-oxidase_C"/>
    <property type="match status" value="1"/>
</dbReference>
<dbReference type="InterPro" id="IPR016171">
    <property type="entry name" value="Vanillyl_alc_oxidase_C-sub2"/>
</dbReference>
<dbReference type="InterPro" id="IPR006094">
    <property type="entry name" value="Oxid_FAD_bind_N"/>
</dbReference>
<dbReference type="PANTHER" id="PTHR11748">
    <property type="entry name" value="D-LACTATE DEHYDROGENASE"/>
    <property type="match status" value="1"/>
</dbReference>
<dbReference type="EMBL" id="JACHIA010000015">
    <property type="protein sequence ID" value="MBB6072410.1"/>
    <property type="molecule type" value="Genomic_DNA"/>
</dbReference>
<dbReference type="Gene3D" id="1.10.45.10">
    <property type="entry name" value="Vanillyl-alcohol Oxidase, Chain A, domain 4"/>
    <property type="match status" value="1"/>
</dbReference>
<comment type="caution">
    <text evidence="6">The sequence shown here is derived from an EMBL/GenBank/DDBJ whole genome shotgun (WGS) entry which is preliminary data.</text>
</comment>
<dbReference type="PROSITE" id="PS51387">
    <property type="entry name" value="FAD_PCMH"/>
    <property type="match status" value="1"/>
</dbReference>
<evidence type="ECO:0000259" key="5">
    <source>
        <dbReference type="PROSITE" id="PS51387"/>
    </source>
</evidence>
<dbReference type="PANTHER" id="PTHR11748:SF119">
    <property type="entry name" value="D-2-HYDROXYGLUTARATE DEHYDROGENASE"/>
    <property type="match status" value="1"/>
</dbReference>
<dbReference type="Proteomes" id="UP000582837">
    <property type="component" value="Unassembled WGS sequence"/>
</dbReference>
<name>A0A841H332_9BACT</name>
<dbReference type="InterPro" id="IPR016164">
    <property type="entry name" value="FAD-linked_Oxase-like_C"/>
</dbReference>
<dbReference type="SUPFAM" id="SSF56176">
    <property type="entry name" value="FAD-binding/transporter-associated domain-like"/>
    <property type="match status" value="1"/>
</dbReference>
<dbReference type="Pfam" id="PF01565">
    <property type="entry name" value="FAD_binding_4"/>
    <property type="match status" value="1"/>
</dbReference>
<keyword evidence="7" id="KW-1185">Reference proteome</keyword>
<organism evidence="6 7">
    <name type="scientific">Longimicrobium terrae</name>
    <dbReference type="NCBI Taxonomy" id="1639882"/>
    <lineage>
        <taxon>Bacteria</taxon>
        <taxon>Pseudomonadati</taxon>
        <taxon>Gemmatimonadota</taxon>
        <taxon>Longimicrobiia</taxon>
        <taxon>Longimicrobiales</taxon>
        <taxon>Longimicrobiaceae</taxon>
        <taxon>Longimicrobium</taxon>
    </lineage>
</organism>
<dbReference type="InterPro" id="IPR016166">
    <property type="entry name" value="FAD-bd_PCMH"/>
</dbReference>